<name>A0A8J3P776_9ACTN</name>
<accession>A0A8J3P776</accession>
<dbReference type="GO" id="GO:0003700">
    <property type="term" value="F:DNA-binding transcription factor activity"/>
    <property type="evidence" value="ECO:0007669"/>
    <property type="project" value="InterPro"/>
</dbReference>
<dbReference type="PROSITE" id="PS50995">
    <property type="entry name" value="HTH_MARR_2"/>
    <property type="match status" value="1"/>
</dbReference>
<keyword evidence="3" id="KW-1185">Reference proteome</keyword>
<dbReference type="PANTHER" id="PTHR33164">
    <property type="entry name" value="TRANSCRIPTIONAL REGULATOR, MARR FAMILY"/>
    <property type="match status" value="1"/>
</dbReference>
<dbReference type="InterPro" id="IPR000835">
    <property type="entry name" value="HTH_MarR-typ"/>
</dbReference>
<comment type="caution">
    <text evidence="2">The sequence shown here is derived from an EMBL/GenBank/DDBJ whole genome shotgun (WGS) entry which is preliminary data.</text>
</comment>
<protein>
    <recommendedName>
        <fullName evidence="1">HTH marR-type domain-containing protein</fullName>
    </recommendedName>
</protein>
<evidence type="ECO:0000259" key="1">
    <source>
        <dbReference type="PROSITE" id="PS50995"/>
    </source>
</evidence>
<dbReference type="InterPro" id="IPR036390">
    <property type="entry name" value="WH_DNA-bd_sf"/>
</dbReference>
<dbReference type="SUPFAM" id="SSF46785">
    <property type="entry name" value="Winged helix' DNA-binding domain"/>
    <property type="match status" value="1"/>
</dbReference>
<evidence type="ECO:0000313" key="2">
    <source>
        <dbReference type="EMBL" id="GIG06751.1"/>
    </source>
</evidence>
<dbReference type="PRINTS" id="PR00598">
    <property type="entry name" value="HTHMARR"/>
</dbReference>
<organism evidence="2 3">
    <name type="scientific">Catellatospora coxensis</name>
    <dbReference type="NCBI Taxonomy" id="310354"/>
    <lineage>
        <taxon>Bacteria</taxon>
        <taxon>Bacillati</taxon>
        <taxon>Actinomycetota</taxon>
        <taxon>Actinomycetes</taxon>
        <taxon>Micromonosporales</taxon>
        <taxon>Micromonosporaceae</taxon>
        <taxon>Catellatospora</taxon>
    </lineage>
</organism>
<evidence type="ECO:0000313" key="3">
    <source>
        <dbReference type="Proteomes" id="UP000630887"/>
    </source>
</evidence>
<dbReference type="PANTHER" id="PTHR33164:SF43">
    <property type="entry name" value="HTH-TYPE TRANSCRIPTIONAL REPRESSOR YETL"/>
    <property type="match status" value="1"/>
</dbReference>
<dbReference type="Gene3D" id="1.10.10.10">
    <property type="entry name" value="Winged helix-like DNA-binding domain superfamily/Winged helix DNA-binding domain"/>
    <property type="match status" value="1"/>
</dbReference>
<dbReference type="SMART" id="SM00347">
    <property type="entry name" value="HTH_MARR"/>
    <property type="match status" value="1"/>
</dbReference>
<sequence>MDTTEPTRLTGLPSWLLTQTAAHAGRLVSEGLAGVEARGYHYRVLATLDEYGPASQADLGRRSGIHLSDLVAAINELAARGYVQRSPDPDDRRRNVVTVTDAGRRQLAALDEQLAAVQQRLLTPLDGEERAQLAALLTKLLAYHRLSS</sequence>
<dbReference type="AlphaFoldDB" id="A0A8J3P776"/>
<gene>
    <name evidence="2" type="ORF">Cco03nite_34510</name>
</gene>
<dbReference type="RefSeq" id="WP_203693112.1">
    <property type="nucleotide sequence ID" value="NZ_BAAALC010000012.1"/>
</dbReference>
<proteinExistence type="predicted"/>
<dbReference type="Proteomes" id="UP000630887">
    <property type="component" value="Unassembled WGS sequence"/>
</dbReference>
<dbReference type="InterPro" id="IPR039422">
    <property type="entry name" value="MarR/SlyA-like"/>
</dbReference>
<dbReference type="EMBL" id="BONI01000027">
    <property type="protein sequence ID" value="GIG06751.1"/>
    <property type="molecule type" value="Genomic_DNA"/>
</dbReference>
<reference evidence="2 3" key="1">
    <citation type="submission" date="2021-01" db="EMBL/GenBank/DDBJ databases">
        <title>Whole genome shotgun sequence of Catellatospora coxensis NBRC 107359.</title>
        <authorList>
            <person name="Komaki H."/>
            <person name="Tamura T."/>
        </authorList>
    </citation>
    <scope>NUCLEOTIDE SEQUENCE [LARGE SCALE GENOMIC DNA]</scope>
    <source>
        <strain evidence="2 3">NBRC 107359</strain>
    </source>
</reference>
<dbReference type="Pfam" id="PF12802">
    <property type="entry name" value="MarR_2"/>
    <property type="match status" value="1"/>
</dbReference>
<dbReference type="InterPro" id="IPR036388">
    <property type="entry name" value="WH-like_DNA-bd_sf"/>
</dbReference>
<dbReference type="GO" id="GO:0006950">
    <property type="term" value="P:response to stress"/>
    <property type="evidence" value="ECO:0007669"/>
    <property type="project" value="TreeGrafter"/>
</dbReference>
<feature type="domain" description="HTH marR-type" evidence="1">
    <location>
        <begin position="1"/>
        <end position="142"/>
    </location>
</feature>